<evidence type="ECO:0000256" key="3">
    <source>
        <dbReference type="ARBA" id="ARBA00023157"/>
    </source>
</evidence>
<protein>
    <submittedName>
        <fullName evidence="7">Thiol-disulfide oxidoreductase ResA</fullName>
    </submittedName>
</protein>
<dbReference type="InterPro" id="IPR017937">
    <property type="entry name" value="Thioredoxin_CS"/>
</dbReference>
<evidence type="ECO:0000256" key="1">
    <source>
        <dbReference type="ARBA" id="ARBA00004196"/>
    </source>
</evidence>
<dbReference type="Proteomes" id="UP000838100">
    <property type="component" value="Unassembled WGS sequence"/>
</dbReference>
<dbReference type="PANTHER" id="PTHR42852:SF6">
    <property type="entry name" value="THIOL:DISULFIDE INTERCHANGE PROTEIN DSBE"/>
    <property type="match status" value="1"/>
</dbReference>
<proteinExistence type="predicted"/>
<evidence type="ECO:0000259" key="6">
    <source>
        <dbReference type="PROSITE" id="PS51352"/>
    </source>
</evidence>
<keyword evidence="3" id="KW-1015">Disulfide bond</keyword>
<dbReference type="InterPro" id="IPR000866">
    <property type="entry name" value="AhpC/TSA"/>
</dbReference>
<accession>A0ABN8EJP3</accession>
<dbReference type="Gene3D" id="3.40.30.10">
    <property type="entry name" value="Glutaredoxin"/>
    <property type="match status" value="1"/>
</dbReference>
<dbReference type="SUPFAM" id="SSF52833">
    <property type="entry name" value="Thioredoxin-like"/>
    <property type="match status" value="1"/>
</dbReference>
<gene>
    <name evidence="7" type="primary">resA_1</name>
    <name evidence="7" type="ORF">SIN8267_02715</name>
</gene>
<dbReference type="CDD" id="cd02966">
    <property type="entry name" value="TlpA_like_family"/>
    <property type="match status" value="1"/>
</dbReference>
<dbReference type="PANTHER" id="PTHR42852">
    <property type="entry name" value="THIOL:DISULFIDE INTERCHANGE PROTEIN DSBE"/>
    <property type="match status" value="1"/>
</dbReference>
<keyword evidence="8" id="KW-1185">Reference proteome</keyword>
<feature type="chain" id="PRO_5045395462" evidence="5">
    <location>
        <begin position="21"/>
        <end position="157"/>
    </location>
</feature>
<evidence type="ECO:0000256" key="4">
    <source>
        <dbReference type="ARBA" id="ARBA00023284"/>
    </source>
</evidence>
<dbReference type="EMBL" id="CAKLPX010000003">
    <property type="protein sequence ID" value="CAH0992582.1"/>
    <property type="molecule type" value="Genomic_DNA"/>
</dbReference>
<dbReference type="InterPro" id="IPR050553">
    <property type="entry name" value="Thioredoxin_ResA/DsbE_sf"/>
</dbReference>
<keyword evidence="5" id="KW-0732">Signal</keyword>
<reference evidence="7" key="1">
    <citation type="submission" date="2021-12" db="EMBL/GenBank/DDBJ databases">
        <authorList>
            <person name="Rodrigo-Torres L."/>
            <person name="Arahal R. D."/>
            <person name="Lucena T."/>
        </authorList>
    </citation>
    <scope>NUCLEOTIDE SEQUENCE</scope>
    <source>
        <strain evidence="7">CECT 8267</strain>
    </source>
</reference>
<keyword evidence="2" id="KW-0201">Cytochrome c-type biogenesis</keyword>
<dbReference type="InterPro" id="IPR013766">
    <property type="entry name" value="Thioredoxin_domain"/>
</dbReference>
<evidence type="ECO:0000256" key="5">
    <source>
        <dbReference type="SAM" id="SignalP"/>
    </source>
</evidence>
<evidence type="ECO:0000313" key="8">
    <source>
        <dbReference type="Proteomes" id="UP000838100"/>
    </source>
</evidence>
<comment type="subcellular location">
    <subcellularLocation>
        <location evidence="1">Cell envelope</location>
    </subcellularLocation>
</comment>
<evidence type="ECO:0000256" key="2">
    <source>
        <dbReference type="ARBA" id="ARBA00022748"/>
    </source>
</evidence>
<keyword evidence="4" id="KW-0676">Redox-active center</keyword>
<organism evidence="7 8">
    <name type="scientific">Sinobacterium norvegicum</name>
    <dbReference type="NCBI Taxonomy" id="1641715"/>
    <lineage>
        <taxon>Bacteria</taxon>
        <taxon>Pseudomonadati</taxon>
        <taxon>Pseudomonadota</taxon>
        <taxon>Gammaproteobacteria</taxon>
        <taxon>Cellvibrionales</taxon>
        <taxon>Spongiibacteraceae</taxon>
        <taxon>Sinobacterium</taxon>
    </lineage>
</organism>
<feature type="signal peptide" evidence="5">
    <location>
        <begin position="1"/>
        <end position="20"/>
    </location>
</feature>
<dbReference type="Pfam" id="PF00578">
    <property type="entry name" value="AhpC-TSA"/>
    <property type="match status" value="1"/>
</dbReference>
<dbReference type="InterPro" id="IPR036249">
    <property type="entry name" value="Thioredoxin-like_sf"/>
</dbReference>
<dbReference type="PROSITE" id="PS51352">
    <property type="entry name" value="THIOREDOXIN_2"/>
    <property type="match status" value="1"/>
</dbReference>
<evidence type="ECO:0000313" key="7">
    <source>
        <dbReference type="EMBL" id="CAH0992582.1"/>
    </source>
</evidence>
<name>A0ABN8EJP3_9GAMM</name>
<sequence>MMIKQTLLFCLLTITLQTTACSADKEAVPSLLDIDNNAWTAEQMQGKWLIINYWAIWCGPCRDEIPELNHFATEFDNKVLVFGVNFDGINGDKLRKQSDQMGIEFISLAEDPASWFELTPSQVLPVTHIINPLGERVDSLIGPQTLESLKQAIEQSY</sequence>
<dbReference type="PROSITE" id="PS00194">
    <property type="entry name" value="THIOREDOXIN_1"/>
    <property type="match status" value="1"/>
</dbReference>
<comment type="caution">
    <text evidence="7">The sequence shown here is derived from an EMBL/GenBank/DDBJ whole genome shotgun (WGS) entry which is preliminary data.</text>
</comment>
<feature type="domain" description="Thioredoxin" evidence="6">
    <location>
        <begin position="20"/>
        <end position="157"/>
    </location>
</feature>